<proteinExistence type="predicted"/>
<dbReference type="AlphaFoldDB" id="A0A9X9Q801"/>
<feature type="compositionally biased region" description="Low complexity" evidence="1">
    <location>
        <begin position="10"/>
        <end position="22"/>
    </location>
</feature>
<accession>A0A9X9Q801</accession>
<evidence type="ECO:0000313" key="3">
    <source>
        <dbReference type="Proteomes" id="UP000269945"/>
    </source>
</evidence>
<evidence type="ECO:0000256" key="1">
    <source>
        <dbReference type="SAM" id="MobiDB-lite"/>
    </source>
</evidence>
<gene>
    <name evidence="2" type="ORF">BN2614_LOCUS1</name>
</gene>
<feature type="region of interest" description="Disordered" evidence="1">
    <location>
        <begin position="1"/>
        <end position="45"/>
    </location>
</feature>
<comment type="caution">
    <text evidence="2">The sequence shown here is derived from an EMBL/GenBank/DDBJ whole genome shotgun (WGS) entry which is preliminary data.</text>
</comment>
<evidence type="ECO:0000313" key="2">
    <source>
        <dbReference type="EMBL" id="VCX38473.1"/>
    </source>
</evidence>
<feature type="non-terminal residue" evidence="2">
    <location>
        <position position="1"/>
    </location>
</feature>
<dbReference type="Proteomes" id="UP000269945">
    <property type="component" value="Unassembled WGS sequence"/>
</dbReference>
<name>A0A9X9Q801_GULGU</name>
<sequence>RRAHSLAPTRAPGRVVPGPAAPQTADPAPKRGPGNRLPRVPWRHPTRSPQVLINLTFSAGWEGRIGAVRGGSFRPLEVFFQTGICDEAGRRERDDDPGARRGAQASASWPEPGCARGPTHSGFAINYAVQFRKRHRGDQDTNQDELRE</sequence>
<dbReference type="EMBL" id="CYRY02043831">
    <property type="protein sequence ID" value="VCX38473.1"/>
    <property type="molecule type" value="Genomic_DNA"/>
</dbReference>
<feature type="compositionally biased region" description="Basic and acidic residues" evidence="1">
    <location>
        <begin position="87"/>
        <end position="99"/>
    </location>
</feature>
<keyword evidence="3" id="KW-1185">Reference proteome</keyword>
<organism evidence="2 3">
    <name type="scientific">Gulo gulo</name>
    <name type="common">Wolverine</name>
    <name type="synonym">Gluton</name>
    <dbReference type="NCBI Taxonomy" id="48420"/>
    <lineage>
        <taxon>Eukaryota</taxon>
        <taxon>Metazoa</taxon>
        <taxon>Chordata</taxon>
        <taxon>Craniata</taxon>
        <taxon>Vertebrata</taxon>
        <taxon>Euteleostomi</taxon>
        <taxon>Mammalia</taxon>
        <taxon>Eutheria</taxon>
        <taxon>Laurasiatheria</taxon>
        <taxon>Carnivora</taxon>
        <taxon>Caniformia</taxon>
        <taxon>Musteloidea</taxon>
        <taxon>Mustelidae</taxon>
        <taxon>Guloninae</taxon>
        <taxon>Gulo</taxon>
    </lineage>
</organism>
<protein>
    <submittedName>
        <fullName evidence="2">Uncharacterized protein</fullName>
    </submittedName>
</protein>
<reference evidence="2 3" key="1">
    <citation type="submission" date="2018-10" db="EMBL/GenBank/DDBJ databases">
        <authorList>
            <person name="Ekblom R."/>
            <person name="Jareborg N."/>
        </authorList>
    </citation>
    <scope>NUCLEOTIDE SEQUENCE [LARGE SCALE GENOMIC DNA]</scope>
    <source>
        <tissue evidence="2">Muscle</tissue>
    </source>
</reference>
<feature type="region of interest" description="Disordered" evidence="1">
    <location>
        <begin position="87"/>
        <end position="121"/>
    </location>
</feature>